<evidence type="ECO:0008006" key="3">
    <source>
        <dbReference type="Google" id="ProtNLM"/>
    </source>
</evidence>
<dbReference type="EMBL" id="MAVT02000752">
    <property type="protein sequence ID" value="POS73687.1"/>
    <property type="molecule type" value="Genomic_DNA"/>
</dbReference>
<protein>
    <recommendedName>
        <fullName evidence="3">Aminoglycoside phosphotransferase domain-containing protein</fullName>
    </recommendedName>
</protein>
<dbReference type="InParanoid" id="A0A2P5HTV2"/>
<reference evidence="1" key="1">
    <citation type="submission" date="2017-09" db="EMBL/GenBank/DDBJ databases">
        <title>Polyketide synthases of a Diaporthe helianthi virulent isolate.</title>
        <authorList>
            <person name="Baroncelli R."/>
        </authorList>
    </citation>
    <scope>NUCLEOTIDE SEQUENCE [LARGE SCALE GENOMIC DNA]</scope>
    <source>
        <strain evidence="1">7/96</strain>
    </source>
</reference>
<evidence type="ECO:0000313" key="2">
    <source>
        <dbReference type="Proteomes" id="UP000094444"/>
    </source>
</evidence>
<name>A0A2P5HTV2_DIAHE</name>
<proteinExistence type="predicted"/>
<dbReference type="OrthoDB" id="3554464at2759"/>
<keyword evidence="2" id="KW-1185">Reference proteome</keyword>
<accession>A0A2P5HTV2</accession>
<dbReference type="AlphaFoldDB" id="A0A2P5HTV2"/>
<comment type="caution">
    <text evidence="1">The sequence shown here is derived from an EMBL/GenBank/DDBJ whole genome shotgun (WGS) entry which is preliminary data.</text>
</comment>
<dbReference type="Proteomes" id="UP000094444">
    <property type="component" value="Unassembled WGS sequence"/>
</dbReference>
<organism evidence="1 2">
    <name type="scientific">Diaporthe helianthi</name>
    <dbReference type="NCBI Taxonomy" id="158607"/>
    <lineage>
        <taxon>Eukaryota</taxon>
        <taxon>Fungi</taxon>
        <taxon>Dikarya</taxon>
        <taxon>Ascomycota</taxon>
        <taxon>Pezizomycotina</taxon>
        <taxon>Sordariomycetes</taxon>
        <taxon>Sordariomycetidae</taxon>
        <taxon>Diaporthales</taxon>
        <taxon>Diaporthaceae</taxon>
        <taxon>Diaporthe</taxon>
    </lineage>
</organism>
<sequence>MGRGKHKLTVGPRALATKKSLFRFIPLIPPPEGEKDELYRLILQHDDFSLHNMMVYVDEQTGDIELTSVYDWETACIVPVILSEIDFLIYNCDFKLVVDDKGEPSVHTRPGVEIEPERRLQDEQHAVEFLNVGISFKTTRFI</sequence>
<evidence type="ECO:0000313" key="1">
    <source>
        <dbReference type="EMBL" id="POS73687.1"/>
    </source>
</evidence>
<gene>
    <name evidence="1" type="ORF">DHEL01_v207918</name>
</gene>